<keyword evidence="1" id="KW-1133">Transmembrane helix</keyword>
<dbReference type="Gene3D" id="3.20.20.450">
    <property type="entry name" value="EAL domain"/>
    <property type="match status" value="1"/>
</dbReference>
<protein>
    <submittedName>
        <fullName evidence="4">Cyclic di-GMP phosphodiesterase Gmr</fullName>
        <ecNumber evidence="4">3.1.4.52</ecNumber>
    </submittedName>
</protein>
<reference evidence="4 5" key="1">
    <citation type="submission" date="2015-09" db="EMBL/GenBank/DDBJ databases">
        <title>Genome sequence of Acetobacterium wieringae DSM 1911.</title>
        <authorList>
            <person name="Poehlein A."/>
            <person name="Bengelsdorf F.R."/>
            <person name="Schiel-Bengelsdorf B."/>
            <person name="Duerre P."/>
            <person name="Daniel R."/>
        </authorList>
    </citation>
    <scope>NUCLEOTIDE SEQUENCE [LARGE SCALE GENOMIC DNA]</scope>
    <source>
        <strain evidence="4 5">DSM 1911</strain>
    </source>
</reference>
<feature type="transmembrane region" description="Helical" evidence="1">
    <location>
        <begin position="370"/>
        <end position="392"/>
    </location>
</feature>
<dbReference type="InterPro" id="IPR029787">
    <property type="entry name" value="Nucleotide_cyclase"/>
</dbReference>
<dbReference type="EMBL" id="LKEU01000027">
    <property type="protein sequence ID" value="OFV70820.1"/>
    <property type="molecule type" value="Genomic_DNA"/>
</dbReference>
<dbReference type="SMART" id="SM00052">
    <property type="entry name" value="EAL"/>
    <property type="match status" value="1"/>
</dbReference>
<dbReference type="STRING" id="52694.ACWI_14060"/>
<dbReference type="Proteomes" id="UP000176244">
    <property type="component" value="Unassembled WGS sequence"/>
</dbReference>
<dbReference type="OrthoDB" id="9813903at2"/>
<evidence type="ECO:0000259" key="3">
    <source>
        <dbReference type="PROSITE" id="PS50887"/>
    </source>
</evidence>
<dbReference type="Pfam" id="PF00990">
    <property type="entry name" value="GGDEF"/>
    <property type="match status" value="1"/>
</dbReference>
<dbReference type="InterPro" id="IPR001633">
    <property type="entry name" value="EAL_dom"/>
</dbReference>
<organism evidence="4 5">
    <name type="scientific">Acetobacterium wieringae</name>
    <dbReference type="NCBI Taxonomy" id="52694"/>
    <lineage>
        <taxon>Bacteria</taxon>
        <taxon>Bacillati</taxon>
        <taxon>Bacillota</taxon>
        <taxon>Clostridia</taxon>
        <taxon>Eubacteriales</taxon>
        <taxon>Eubacteriaceae</taxon>
        <taxon>Acetobacterium</taxon>
    </lineage>
</organism>
<dbReference type="EC" id="3.1.4.52" evidence="4"/>
<sequence>MKKTWTLRRQLNILLALIVTFQSLALLSALWVSQVFFILDAEAVRLLNNTTETRKKTFDASVGQTIANVTGETEQLNAALILLAQQQGSTPADLYLNDLAYNETALLASQSLVTILKENQVTGAFFVLNGSNSNKDDSAAHSAVYIRNSTPDNGATSNYLLEIGPIAVSKQYTMATSIRWNLDLRRENSAGVFDFYEKPIWASSQFKNAEMERYGYWAPPRDLLKDNQQVVTYTLPLLDEDGNGYGVMGIEIDMPYFSQHYLPDSDLLYHNSFYVITQMIDQTLNLDWFIPSGVLAETYLKSGEQLKLTKGQDKGIFETRLGALGTMVASVQKLKVYSDNSPFADQNWTLACLVPKDVLRENSVSVREKLIYSILLTTVLAFGAVFVLVYFFTRKISRLSKYVRELSPYDEIYFKPTGMREVDDLTTAVQLLNQRLMNVSKTTSKILELSLLPIGGYEVLENNQVILTDFVYWLLHLDPGSVVSQDDWSRYYQQVTKKPVAGQENIYEYYDAYTEKQMWLRILEAKSPNGLVGVIQDVTDDIEEKRRLTNELDYDALTGLFSNTALKREATRRIAEKPNEIGAMIFIDLDNLKYINDTFGHDVGDRLIIRASEIFRYFEQYDGIISRISGDEFAIYLHDCGNQDELRQIIQNLYPYGKSFLLNTPDGNENQIRFSAGVAWYPQDASNVLDLLKRSDFAMYEAKHKEKGRLFEFNREYYQQMSYLLENREAINRLLDERRIRFAFQPIVDLKSGEIMGYEALMRPLLDNFKNPREILAVAAAQSKLAQLERMIILMAFQTLDEHTEELEERKIFINSIPSQRLNDEDHLFVETQYRQHFKQVVIEITEEDSRNIELLSEKIHYIKNNGMAIALDDFGSGYSNEIRILSLLPDIIKIDMEMIQGINNNADKQNLVANLVNFCHNKGVKVVAEGIEASNDLATVIAMGIDYAQGFYLGRPTFEFAIIDPELQNEIQALQKKVTQSLLEE</sequence>
<dbReference type="InterPro" id="IPR000160">
    <property type="entry name" value="GGDEF_dom"/>
</dbReference>
<dbReference type="CDD" id="cd01949">
    <property type="entry name" value="GGDEF"/>
    <property type="match status" value="1"/>
</dbReference>
<dbReference type="PROSITE" id="PS50883">
    <property type="entry name" value="EAL"/>
    <property type="match status" value="1"/>
</dbReference>
<dbReference type="Gene3D" id="3.30.70.270">
    <property type="match status" value="1"/>
</dbReference>
<dbReference type="SUPFAM" id="SSF55073">
    <property type="entry name" value="Nucleotide cyclase"/>
    <property type="match status" value="1"/>
</dbReference>
<dbReference type="RefSeq" id="WP_070370734.1">
    <property type="nucleotide sequence ID" value="NZ_LKEU01000027.1"/>
</dbReference>
<feature type="domain" description="EAL" evidence="2">
    <location>
        <begin position="720"/>
        <end position="971"/>
    </location>
</feature>
<dbReference type="CDD" id="cd01948">
    <property type="entry name" value="EAL"/>
    <property type="match status" value="1"/>
</dbReference>
<dbReference type="SMART" id="SM00267">
    <property type="entry name" value="GGDEF"/>
    <property type="match status" value="1"/>
</dbReference>
<dbReference type="InterPro" id="IPR043128">
    <property type="entry name" value="Rev_trsase/Diguanyl_cyclase"/>
</dbReference>
<dbReference type="PANTHER" id="PTHR33121">
    <property type="entry name" value="CYCLIC DI-GMP PHOSPHODIESTERASE PDEF"/>
    <property type="match status" value="1"/>
</dbReference>
<keyword evidence="1" id="KW-0812">Transmembrane</keyword>
<proteinExistence type="predicted"/>
<dbReference type="GO" id="GO:0071111">
    <property type="term" value="F:cyclic-guanylate-specific phosphodiesterase activity"/>
    <property type="evidence" value="ECO:0007669"/>
    <property type="project" value="UniProtKB-EC"/>
</dbReference>
<evidence type="ECO:0000313" key="4">
    <source>
        <dbReference type="EMBL" id="OFV70820.1"/>
    </source>
</evidence>
<dbReference type="AlphaFoldDB" id="A0A1F2PHL7"/>
<dbReference type="PROSITE" id="PS50887">
    <property type="entry name" value="GGDEF"/>
    <property type="match status" value="1"/>
</dbReference>
<dbReference type="InterPro" id="IPR035919">
    <property type="entry name" value="EAL_sf"/>
</dbReference>
<evidence type="ECO:0000313" key="5">
    <source>
        <dbReference type="Proteomes" id="UP000176244"/>
    </source>
</evidence>
<evidence type="ECO:0000259" key="2">
    <source>
        <dbReference type="PROSITE" id="PS50883"/>
    </source>
</evidence>
<gene>
    <name evidence="4" type="primary">gmr_3</name>
    <name evidence="4" type="ORF">ACWI_14060</name>
</gene>
<dbReference type="NCBIfam" id="TIGR00254">
    <property type="entry name" value="GGDEF"/>
    <property type="match status" value="1"/>
</dbReference>
<evidence type="ECO:0000256" key="1">
    <source>
        <dbReference type="SAM" id="Phobius"/>
    </source>
</evidence>
<feature type="domain" description="GGDEF" evidence="3">
    <location>
        <begin position="580"/>
        <end position="715"/>
    </location>
</feature>
<name>A0A1F2PHL7_9FIRM</name>
<dbReference type="PANTHER" id="PTHR33121:SF70">
    <property type="entry name" value="SIGNALING PROTEIN YKOW"/>
    <property type="match status" value="1"/>
</dbReference>
<dbReference type="InterPro" id="IPR050706">
    <property type="entry name" value="Cyclic-di-GMP_PDE-like"/>
</dbReference>
<dbReference type="SUPFAM" id="SSF141868">
    <property type="entry name" value="EAL domain-like"/>
    <property type="match status" value="1"/>
</dbReference>
<accession>A0A1F2PHL7</accession>
<keyword evidence="4" id="KW-0378">Hydrolase</keyword>
<keyword evidence="1" id="KW-0472">Membrane</keyword>
<comment type="caution">
    <text evidence="4">The sequence shown here is derived from an EMBL/GenBank/DDBJ whole genome shotgun (WGS) entry which is preliminary data.</text>
</comment>
<dbReference type="Pfam" id="PF00563">
    <property type="entry name" value="EAL"/>
    <property type="match status" value="1"/>
</dbReference>